<sequence length="225" mass="24487">MTDDGTGQQARALHVFDMDGTLLAGSACLDLSARAGYLSSVEEMEDAWGRGEIGHVEFYDLLIPLWSELTHEDVDETFAKAGWIEGLREVLADIRSRGERSAVVSLSPHFFVRRLQAWGLDYAYGAGVEIGEPVLPERVYVPETKVTVVADLLAELRLGADRCVVYGDSSSDVPLFQRFPNSIAVNASSSLLPFAHVTYEGPDLASAYALGRSLLGDEAEEPPQP</sequence>
<evidence type="ECO:0000256" key="1">
    <source>
        <dbReference type="ARBA" id="ARBA00009184"/>
    </source>
</evidence>
<dbReference type="Gene3D" id="3.40.50.1000">
    <property type="entry name" value="HAD superfamily/HAD-like"/>
    <property type="match status" value="1"/>
</dbReference>
<name>A0ABW1SWE5_9ACTN</name>
<keyword evidence="2" id="KW-0378">Hydrolase</keyword>
<dbReference type="Pfam" id="PF12710">
    <property type="entry name" value="HAD"/>
    <property type="match status" value="1"/>
</dbReference>
<dbReference type="InterPro" id="IPR023214">
    <property type="entry name" value="HAD_sf"/>
</dbReference>
<dbReference type="InterPro" id="IPR036412">
    <property type="entry name" value="HAD-like_sf"/>
</dbReference>
<dbReference type="SUPFAM" id="SSF56784">
    <property type="entry name" value="HAD-like"/>
    <property type="match status" value="1"/>
</dbReference>
<keyword evidence="3" id="KW-1185">Reference proteome</keyword>
<comment type="similarity">
    <text evidence="1">Belongs to the HAD-like hydrolase superfamily. SerB family.</text>
</comment>
<comment type="caution">
    <text evidence="2">The sequence shown here is derived from an EMBL/GenBank/DDBJ whole genome shotgun (WGS) entry which is preliminary data.</text>
</comment>
<dbReference type="Proteomes" id="UP001596138">
    <property type="component" value="Unassembled WGS sequence"/>
</dbReference>
<organism evidence="2 3">
    <name type="scientific">Longivirga aurantiaca</name>
    <dbReference type="NCBI Taxonomy" id="1837743"/>
    <lineage>
        <taxon>Bacteria</taxon>
        <taxon>Bacillati</taxon>
        <taxon>Actinomycetota</taxon>
        <taxon>Actinomycetes</taxon>
        <taxon>Sporichthyales</taxon>
        <taxon>Sporichthyaceae</taxon>
        <taxon>Longivirga</taxon>
    </lineage>
</organism>
<reference evidence="3" key="1">
    <citation type="journal article" date="2019" name="Int. J. Syst. Evol. Microbiol.">
        <title>The Global Catalogue of Microorganisms (GCM) 10K type strain sequencing project: providing services to taxonomists for standard genome sequencing and annotation.</title>
        <authorList>
            <consortium name="The Broad Institute Genomics Platform"/>
            <consortium name="The Broad Institute Genome Sequencing Center for Infectious Disease"/>
            <person name="Wu L."/>
            <person name="Ma J."/>
        </authorList>
    </citation>
    <scope>NUCLEOTIDE SEQUENCE [LARGE SCALE GENOMIC DNA]</scope>
    <source>
        <strain evidence="3">CGMCC 4.7317</strain>
    </source>
</reference>
<dbReference type="EMBL" id="JBHSTI010000002">
    <property type="protein sequence ID" value="MFC6236668.1"/>
    <property type="molecule type" value="Genomic_DNA"/>
</dbReference>
<dbReference type="GO" id="GO:0016787">
    <property type="term" value="F:hydrolase activity"/>
    <property type="evidence" value="ECO:0007669"/>
    <property type="project" value="UniProtKB-KW"/>
</dbReference>
<dbReference type="PANTHER" id="PTHR43344">
    <property type="entry name" value="PHOSPHOSERINE PHOSPHATASE"/>
    <property type="match status" value="1"/>
</dbReference>
<accession>A0ABW1SWE5</accession>
<evidence type="ECO:0000313" key="2">
    <source>
        <dbReference type="EMBL" id="MFC6236668.1"/>
    </source>
</evidence>
<dbReference type="NCBIfam" id="TIGR01488">
    <property type="entry name" value="HAD-SF-IB"/>
    <property type="match status" value="1"/>
</dbReference>
<gene>
    <name evidence="2" type="ORF">ACFQGU_02165</name>
</gene>
<protein>
    <submittedName>
        <fullName evidence="2">HAD family hydrolase</fullName>
    </submittedName>
</protein>
<dbReference type="RefSeq" id="WP_386763707.1">
    <property type="nucleotide sequence ID" value="NZ_JBHSTI010000002.1"/>
</dbReference>
<dbReference type="InterPro" id="IPR050582">
    <property type="entry name" value="HAD-like_SerB"/>
</dbReference>
<proteinExistence type="inferred from homology"/>
<evidence type="ECO:0000313" key="3">
    <source>
        <dbReference type="Proteomes" id="UP001596138"/>
    </source>
</evidence>